<evidence type="ECO:0000256" key="1">
    <source>
        <dbReference type="ARBA" id="ARBA00022694"/>
    </source>
</evidence>
<reference evidence="4" key="1">
    <citation type="submission" date="2017-08" db="EMBL/GenBank/DDBJ databases">
        <title>Direct submision.</title>
        <authorList>
            <person name="Kim S.-J."/>
            <person name="Rhee S.-K."/>
        </authorList>
    </citation>
    <scope>NUCLEOTIDE SEQUENCE [LARGE SCALE GENOMIC DNA]</scope>
    <source>
        <strain evidence="4">GI5</strain>
    </source>
</reference>
<dbReference type="GO" id="GO:0031119">
    <property type="term" value="P:tRNA pseudouridine synthesis"/>
    <property type="evidence" value="ECO:0007669"/>
    <property type="project" value="UniProtKB-UniRule"/>
</dbReference>
<comment type="function">
    <text evidence="2">Responsible for synthesis of pseudouridine from uracil-13 in transfer RNAs.</text>
</comment>
<dbReference type="GO" id="GO:0003723">
    <property type="term" value="F:RNA binding"/>
    <property type="evidence" value="ECO:0007669"/>
    <property type="project" value="InterPro"/>
</dbReference>
<dbReference type="InterPro" id="IPR042214">
    <property type="entry name" value="TruD_catalytic"/>
</dbReference>
<dbReference type="Gene3D" id="3.30.2350.20">
    <property type="entry name" value="TruD, catalytic domain"/>
    <property type="match status" value="1"/>
</dbReference>
<dbReference type="Gene3D" id="3.30.2340.10">
    <property type="entry name" value="TruD, insertion domain"/>
    <property type="match status" value="1"/>
</dbReference>
<dbReference type="RefSeq" id="WP_101893032.1">
    <property type="nucleotide sequence ID" value="NZ_CP022684.1"/>
</dbReference>
<name>A0A2K9LHC8_9GAMM</name>
<keyword evidence="4" id="KW-1185">Reference proteome</keyword>
<accession>A0A2K9LHC8</accession>
<keyword evidence="2" id="KW-0413">Isomerase</keyword>
<dbReference type="InterPro" id="IPR020119">
    <property type="entry name" value="PsdUridine_synth_TruD_CS"/>
</dbReference>
<evidence type="ECO:0000313" key="4">
    <source>
        <dbReference type="Proteomes" id="UP000235116"/>
    </source>
</evidence>
<dbReference type="OrthoDB" id="1550679at2"/>
<gene>
    <name evidence="2" type="primary">truD</name>
    <name evidence="3" type="ORF">Kalk_04345</name>
</gene>
<dbReference type="InterPro" id="IPR050170">
    <property type="entry name" value="TruD_pseudoU_synthase"/>
</dbReference>
<organism evidence="3 4">
    <name type="scientific">Ketobacter alkanivorans</name>
    <dbReference type="NCBI Taxonomy" id="1917421"/>
    <lineage>
        <taxon>Bacteria</taxon>
        <taxon>Pseudomonadati</taxon>
        <taxon>Pseudomonadota</taxon>
        <taxon>Gammaproteobacteria</taxon>
        <taxon>Pseudomonadales</taxon>
        <taxon>Ketobacteraceae</taxon>
        <taxon>Ketobacter</taxon>
    </lineage>
</organism>
<comment type="similarity">
    <text evidence="2">Belongs to the pseudouridine synthase TruD family.</text>
</comment>
<dbReference type="InterPro" id="IPR043165">
    <property type="entry name" value="TruD_insert_sf"/>
</dbReference>
<dbReference type="EMBL" id="CP022684">
    <property type="protein sequence ID" value="AUM11692.1"/>
    <property type="molecule type" value="Genomic_DNA"/>
</dbReference>
<dbReference type="InterPro" id="IPR020103">
    <property type="entry name" value="PsdUridine_synth_cat_dom_sf"/>
</dbReference>
<sequence>MSIQHQALPAFGLDQAPYAYGAPVCQADFKTFPQDFVVEEVLGFEPCGEGEHLFLLLQTDDQNTRFTVKCLSSLFGLSQRAITYSGLKDRRGLTSQWFSLHLPGKNLEPDAVAMAEQGITLLRYARHNKKLRIGTHKTNRFQIVLRNLVGKDQLEQRLALIKESGVPNYFGAQRFGHDSGNIEEAMHWVEQNALPREKALRSRALTTLRSWWFNGMLGQRVLAQSWTRWQAEDPILLDGSQSYFQESAWSEVLEARYQSGDIHIGGWLPCAEQEGLPAPISAFLRLAAIKAEPRSLCLRPLNFQWQWCNDQLHLQFQLPKGAFATTLLRELTQLNDLSGLQQNKE</sequence>
<proteinExistence type="inferred from homology"/>
<protein>
    <recommendedName>
        <fullName evidence="2">tRNA pseudouridine synthase D</fullName>
        <ecNumber evidence="2">5.4.99.27</ecNumber>
    </recommendedName>
    <alternativeName>
        <fullName evidence="2">tRNA pseudouridine(13) synthase</fullName>
    </alternativeName>
    <alternativeName>
        <fullName evidence="2">tRNA pseudouridylate synthase D</fullName>
    </alternativeName>
    <alternativeName>
        <fullName evidence="2">tRNA-uridine isomerase D</fullName>
    </alternativeName>
</protein>
<dbReference type="AlphaFoldDB" id="A0A2K9LHC8"/>
<feature type="active site" description="Nucleophile" evidence="2">
    <location>
        <position position="89"/>
    </location>
</feature>
<keyword evidence="1 2" id="KW-0819">tRNA processing</keyword>
<dbReference type="GO" id="GO:0160150">
    <property type="term" value="F:tRNA pseudouridine(13) synthase activity"/>
    <property type="evidence" value="ECO:0007669"/>
    <property type="project" value="UniProtKB-EC"/>
</dbReference>
<evidence type="ECO:0000256" key="2">
    <source>
        <dbReference type="HAMAP-Rule" id="MF_01082"/>
    </source>
</evidence>
<dbReference type="HAMAP" id="MF_01082">
    <property type="entry name" value="TruD"/>
    <property type="match status" value="1"/>
</dbReference>
<dbReference type="PROSITE" id="PS01268">
    <property type="entry name" value="UPF0024"/>
    <property type="match status" value="1"/>
</dbReference>
<dbReference type="InterPro" id="IPR001656">
    <property type="entry name" value="PsdUridine_synth_TruD"/>
</dbReference>
<dbReference type="PANTHER" id="PTHR47811">
    <property type="entry name" value="TRNA PSEUDOURIDINE SYNTHASE D"/>
    <property type="match status" value="1"/>
</dbReference>
<dbReference type="EC" id="5.4.99.27" evidence="2"/>
<dbReference type="SUPFAM" id="SSF55120">
    <property type="entry name" value="Pseudouridine synthase"/>
    <property type="match status" value="1"/>
</dbReference>
<comment type="catalytic activity">
    <reaction evidence="2">
        <text>uridine(13) in tRNA = pseudouridine(13) in tRNA</text>
        <dbReference type="Rhea" id="RHEA:42540"/>
        <dbReference type="Rhea" id="RHEA-COMP:10105"/>
        <dbReference type="Rhea" id="RHEA-COMP:10106"/>
        <dbReference type="ChEBI" id="CHEBI:65314"/>
        <dbReference type="ChEBI" id="CHEBI:65315"/>
        <dbReference type="EC" id="5.4.99.27"/>
    </reaction>
</comment>
<dbReference type="PANTHER" id="PTHR47811:SF1">
    <property type="entry name" value="TRNA PSEUDOURIDINE SYNTHASE D"/>
    <property type="match status" value="1"/>
</dbReference>
<dbReference type="KEGG" id="kak:Kalk_04345"/>
<dbReference type="Proteomes" id="UP000235116">
    <property type="component" value="Chromosome"/>
</dbReference>
<dbReference type="Pfam" id="PF01142">
    <property type="entry name" value="TruD"/>
    <property type="match status" value="1"/>
</dbReference>
<dbReference type="GO" id="GO:0005829">
    <property type="term" value="C:cytosol"/>
    <property type="evidence" value="ECO:0007669"/>
    <property type="project" value="TreeGrafter"/>
</dbReference>
<evidence type="ECO:0000313" key="3">
    <source>
        <dbReference type="EMBL" id="AUM11692.1"/>
    </source>
</evidence>